<dbReference type="SUPFAM" id="SSF54160">
    <property type="entry name" value="Chromo domain-like"/>
    <property type="match status" value="1"/>
</dbReference>
<evidence type="ECO:0000313" key="3">
    <source>
        <dbReference type="Proteomes" id="UP000829196"/>
    </source>
</evidence>
<sequence>MKPVSENQSSRLARYSNCSLSPLNWAETGERKIIGADLVDDATEKIRLIRDRLRAVQDRQKKYYDVKHRPIEFDVGEFVFLKVSPMKGVKRFGKARKLSPRFVGPFEISERIGKVAYRLILPAHMSGVHNVFHISSLRKYISDEAQRISTYVVDIQPDLTFVNEPEKILDFEVKQLRSRAIPFVKVLWKHSSEKDATWEELEMRETYPYLFD</sequence>
<dbReference type="AlphaFoldDB" id="A0A8T3A128"/>
<dbReference type="PANTHER" id="PTHR46148:SF57">
    <property type="entry name" value="OS12G0499874 PROTEIN"/>
    <property type="match status" value="1"/>
</dbReference>
<dbReference type="Pfam" id="PF24626">
    <property type="entry name" value="SH3_Tf2-1"/>
    <property type="match status" value="1"/>
</dbReference>
<feature type="domain" description="Tf2-1-like SH3-like" evidence="1">
    <location>
        <begin position="76"/>
        <end position="140"/>
    </location>
</feature>
<dbReference type="InterPro" id="IPR056924">
    <property type="entry name" value="SH3_Tf2-1"/>
</dbReference>
<accession>A0A8T3A128</accession>
<organism evidence="2 3">
    <name type="scientific">Dendrobium nobile</name>
    <name type="common">Orchid</name>
    <dbReference type="NCBI Taxonomy" id="94219"/>
    <lineage>
        <taxon>Eukaryota</taxon>
        <taxon>Viridiplantae</taxon>
        <taxon>Streptophyta</taxon>
        <taxon>Embryophyta</taxon>
        <taxon>Tracheophyta</taxon>
        <taxon>Spermatophyta</taxon>
        <taxon>Magnoliopsida</taxon>
        <taxon>Liliopsida</taxon>
        <taxon>Asparagales</taxon>
        <taxon>Orchidaceae</taxon>
        <taxon>Epidendroideae</taxon>
        <taxon>Malaxideae</taxon>
        <taxon>Dendrobiinae</taxon>
        <taxon>Dendrobium</taxon>
    </lineage>
</organism>
<evidence type="ECO:0000313" key="2">
    <source>
        <dbReference type="EMBL" id="KAI0488244.1"/>
    </source>
</evidence>
<dbReference type="PANTHER" id="PTHR46148">
    <property type="entry name" value="CHROMO DOMAIN-CONTAINING PROTEIN"/>
    <property type="match status" value="1"/>
</dbReference>
<protein>
    <recommendedName>
        <fullName evidence="1">Tf2-1-like SH3-like domain-containing protein</fullName>
    </recommendedName>
</protein>
<dbReference type="OrthoDB" id="779927at2759"/>
<dbReference type="InterPro" id="IPR016197">
    <property type="entry name" value="Chromo-like_dom_sf"/>
</dbReference>
<proteinExistence type="predicted"/>
<evidence type="ECO:0000259" key="1">
    <source>
        <dbReference type="Pfam" id="PF24626"/>
    </source>
</evidence>
<gene>
    <name evidence="2" type="ORF">KFK09_028071</name>
</gene>
<comment type="caution">
    <text evidence="2">The sequence shown here is derived from an EMBL/GenBank/DDBJ whole genome shotgun (WGS) entry which is preliminary data.</text>
</comment>
<dbReference type="EMBL" id="JAGYWB010000019">
    <property type="protein sequence ID" value="KAI0488244.1"/>
    <property type="molecule type" value="Genomic_DNA"/>
</dbReference>
<name>A0A8T3A128_DENNO</name>
<reference evidence="2" key="1">
    <citation type="journal article" date="2022" name="Front. Genet.">
        <title>Chromosome-Scale Assembly of the Dendrobium nobile Genome Provides Insights Into the Molecular Mechanism of the Biosynthesis of the Medicinal Active Ingredient of Dendrobium.</title>
        <authorList>
            <person name="Xu Q."/>
            <person name="Niu S.-C."/>
            <person name="Li K.-L."/>
            <person name="Zheng P.-J."/>
            <person name="Zhang X.-J."/>
            <person name="Jia Y."/>
            <person name="Liu Y."/>
            <person name="Niu Y.-X."/>
            <person name="Yu L.-H."/>
            <person name="Chen D.-F."/>
            <person name="Zhang G.-Q."/>
        </authorList>
    </citation>
    <scope>NUCLEOTIDE SEQUENCE</scope>
    <source>
        <tissue evidence="2">Leaf</tissue>
    </source>
</reference>
<dbReference type="Proteomes" id="UP000829196">
    <property type="component" value="Unassembled WGS sequence"/>
</dbReference>
<keyword evidence="3" id="KW-1185">Reference proteome</keyword>